<organism evidence="8 9">
    <name type="scientific">Paraglomus occultum</name>
    <dbReference type="NCBI Taxonomy" id="144539"/>
    <lineage>
        <taxon>Eukaryota</taxon>
        <taxon>Fungi</taxon>
        <taxon>Fungi incertae sedis</taxon>
        <taxon>Mucoromycota</taxon>
        <taxon>Glomeromycotina</taxon>
        <taxon>Glomeromycetes</taxon>
        <taxon>Paraglomerales</taxon>
        <taxon>Paraglomeraceae</taxon>
        <taxon>Paraglomus</taxon>
    </lineage>
</organism>
<dbReference type="PROSITE" id="PS00136">
    <property type="entry name" value="SUBTILASE_ASP"/>
    <property type="match status" value="1"/>
</dbReference>
<dbReference type="PROSITE" id="PS51892">
    <property type="entry name" value="SUBTILASE"/>
    <property type="match status" value="1"/>
</dbReference>
<evidence type="ECO:0000313" key="8">
    <source>
        <dbReference type="EMBL" id="CAG8631820.1"/>
    </source>
</evidence>
<dbReference type="GO" id="GO:0004252">
    <property type="term" value="F:serine-type endopeptidase activity"/>
    <property type="evidence" value="ECO:0007669"/>
    <property type="project" value="InterPro"/>
</dbReference>
<evidence type="ECO:0000256" key="4">
    <source>
        <dbReference type="ARBA" id="ARBA00022825"/>
    </source>
</evidence>
<dbReference type="GO" id="GO:0006508">
    <property type="term" value="P:proteolysis"/>
    <property type="evidence" value="ECO:0007669"/>
    <property type="project" value="UniProtKB-KW"/>
</dbReference>
<feature type="compositionally biased region" description="Low complexity" evidence="6">
    <location>
        <begin position="53"/>
        <end position="97"/>
    </location>
</feature>
<dbReference type="PANTHER" id="PTHR43806:SF11">
    <property type="entry name" value="CEREVISIN-RELATED"/>
    <property type="match status" value="1"/>
</dbReference>
<dbReference type="InterPro" id="IPR050131">
    <property type="entry name" value="Peptidase_S8_subtilisin-like"/>
</dbReference>
<evidence type="ECO:0000313" key="9">
    <source>
        <dbReference type="Proteomes" id="UP000789572"/>
    </source>
</evidence>
<evidence type="ECO:0000259" key="7">
    <source>
        <dbReference type="Pfam" id="PF00082"/>
    </source>
</evidence>
<dbReference type="PRINTS" id="PR00723">
    <property type="entry name" value="SUBTILISIN"/>
</dbReference>
<dbReference type="InterPro" id="IPR034193">
    <property type="entry name" value="PCSK9_ProteinaseK-like"/>
</dbReference>
<comment type="caution">
    <text evidence="5">Lacks conserved residue(s) required for the propagation of feature annotation.</text>
</comment>
<dbReference type="InterPro" id="IPR015500">
    <property type="entry name" value="Peptidase_S8_subtilisin-rel"/>
</dbReference>
<keyword evidence="3" id="KW-0378">Hydrolase</keyword>
<feature type="region of interest" description="Disordered" evidence="6">
    <location>
        <begin position="1"/>
        <end position="25"/>
    </location>
</feature>
<evidence type="ECO:0000256" key="6">
    <source>
        <dbReference type="SAM" id="MobiDB-lite"/>
    </source>
</evidence>
<dbReference type="Pfam" id="PF00082">
    <property type="entry name" value="Peptidase_S8"/>
    <property type="match status" value="1"/>
</dbReference>
<sequence>MTTGSAQQINDINTPTITSPSIPDFTVTSTLDDDAIATVATIANPPEETPYATDTETTTDTSSTDTFNTDASSTDTSSTDTSSTDTPTTTTSSPSPTGQIQSSITEEQLLFDEHNHYVVVMNRTTGTDYNKHWKWLKKLSDDVDELSHVSSNVSKIGNFAWYTGAFDRKALQTINDSDVVSYIVPDANFSTYDKMQISPPSWGLKRIDQRTLPLDNHYIYPDSAGEGVTIYVLDTGVNLNHADFEGRATFGASFVGDPSDKTDPNGHGTFVAGVAAGKLFGVAKKARIVSVRALEADGSGKLSIILKAIEWIVKQQGTSDNKKSVVNLSLGAAFSQPTNDAIQEAIKSGIHFSIAAGNEGKDACQFSPASVRGALVVGATNSDDTVAKYSNIGD</sequence>
<keyword evidence="2" id="KW-0645">Protease</keyword>
<dbReference type="SUPFAM" id="SSF52743">
    <property type="entry name" value="Subtilisin-like"/>
    <property type="match status" value="1"/>
</dbReference>
<keyword evidence="4" id="KW-0720">Serine protease</keyword>
<keyword evidence="9" id="KW-1185">Reference proteome</keyword>
<feature type="non-terminal residue" evidence="8">
    <location>
        <position position="394"/>
    </location>
</feature>
<feature type="domain" description="Peptidase S8/S53" evidence="7">
    <location>
        <begin position="225"/>
        <end position="393"/>
    </location>
</feature>
<dbReference type="AlphaFoldDB" id="A0A9N9DE62"/>
<accession>A0A9N9DE62</accession>
<dbReference type="GO" id="GO:0005615">
    <property type="term" value="C:extracellular space"/>
    <property type="evidence" value="ECO:0007669"/>
    <property type="project" value="TreeGrafter"/>
</dbReference>
<evidence type="ECO:0000256" key="5">
    <source>
        <dbReference type="PROSITE-ProRule" id="PRU01240"/>
    </source>
</evidence>
<comment type="similarity">
    <text evidence="1 5">Belongs to the peptidase S8 family.</text>
</comment>
<protein>
    <submittedName>
        <fullName evidence="8">6242_t:CDS:1</fullName>
    </submittedName>
</protein>
<gene>
    <name evidence="8" type="ORF">POCULU_LOCUS8933</name>
</gene>
<dbReference type="InterPro" id="IPR036852">
    <property type="entry name" value="Peptidase_S8/S53_dom_sf"/>
</dbReference>
<evidence type="ECO:0000256" key="1">
    <source>
        <dbReference type="ARBA" id="ARBA00011073"/>
    </source>
</evidence>
<dbReference type="Proteomes" id="UP000789572">
    <property type="component" value="Unassembled WGS sequence"/>
</dbReference>
<reference evidence="8" key="1">
    <citation type="submission" date="2021-06" db="EMBL/GenBank/DDBJ databases">
        <authorList>
            <person name="Kallberg Y."/>
            <person name="Tangrot J."/>
            <person name="Rosling A."/>
        </authorList>
    </citation>
    <scope>NUCLEOTIDE SEQUENCE</scope>
    <source>
        <strain evidence="8">IA702</strain>
    </source>
</reference>
<dbReference type="InterPro" id="IPR022398">
    <property type="entry name" value="Peptidase_S8_His-AS"/>
</dbReference>
<dbReference type="InterPro" id="IPR023827">
    <property type="entry name" value="Peptidase_S8_Asp-AS"/>
</dbReference>
<feature type="region of interest" description="Disordered" evidence="6">
    <location>
        <begin position="40"/>
        <end position="101"/>
    </location>
</feature>
<dbReference type="EMBL" id="CAJVPJ010002924">
    <property type="protein sequence ID" value="CAG8631820.1"/>
    <property type="molecule type" value="Genomic_DNA"/>
</dbReference>
<evidence type="ECO:0000256" key="2">
    <source>
        <dbReference type="ARBA" id="ARBA00022670"/>
    </source>
</evidence>
<evidence type="ECO:0000256" key="3">
    <source>
        <dbReference type="ARBA" id="ARBA00022801"/>
    </source>
</evidence>
<dbReference type="Gene3D" id="3.40.50.200">
    <property type="entry name" value="Peptidase S8/S53 domain"/>
    <property type="match status" value="1"/>
</dbReference>
<comment type="caution">
    <text evidence="8">The sequence shown here is derived from an EMBL/GenBank/DDBJ whole genome shotgun (WGS) entry which is preliminary data.</text>
</comment>
<dbReference type="PANTHER" id="PTHR43806">
    <property type="entry name" value="PEPTIDASE S8"/>
    <property type="match status" value="1"/>
</dbReference>
<dbReference type="PROSITE" id="PS00137">
    <property type="entry name" value="SUBTILASE_HIS"/>
    <property type="match status" value="1"/>
</dbReference>
<name>A0A9N9DE62_9GLOM</name>
<dbReference type="InterPro" id="IPR000209">
    <property type="entry name" value="Peptidase_S8/S53_dom"/>
</dbReference>
<dbReference type="CDD" id="cd04077">
    <property type="entry name" value="Peptidases_S8_PCSK9_ProteinaseK_like"/>
    <property type="match status" value="1"/>
</dbReference>
<proteinExistence type="inferred from homology"/>
<dbReference type="OrthoDB" id="206201at2759"/>